<proteinExistence type="predicted"/>
<dbReference type="InterPro" id="IPR032675">
    <property type="entry name" value="LRR_dom_sf"/>
</dbReference>
<dbReference type="InterPro" id="IPR001611">
    <property type="entry name" value="Leu-rich_rpt"/>
</dbReference>
<keyword evidence="4" id="KW-1133">Transmembrane helix</keyword>
<evidence type="ECO:0000256" key="2">
    <source>
        <dbReference type="ARBA" id="ARBA00022692"/>
    </source>
</evidence>
<dbReference type="InterPro" id="IPR053038">
    <property type="entry name" value="RLP_Defense"/>
</dbReference>
<name>A0ABU6Y3W3_9FABA</name>
<dbReference type="Pfam" id="PF13855">
    <property type="entry name" value="LRR_8"/>
    <property type="match status" value="1"/>
</dbReference>
<dbReference type="Proteomes" id="UP001341840">
    <property type="component" value="Unassembled WGS sequence"/>
</dbReference>
<dbReference type="SMART" id="SM00369">
    <property type="entry name" value="LRR_TYP"/>
    <property type="match status" value="6"/>
</dbReference>
<keyword evidence="8" id="KW-1185">Reference proteome</keyword>
<organism evidence="7 8">
    <name type="scientific">Stylosanthes scabra</name>
    <dbReference type="NCBI Taxonomy" id="79078"/>
    <lineage>
        <taxon>Eukaryota</taxon>
        <taxon>Viridiplantae</taxon>
        <taxon>Streptophyta</taxon>
        <taxon>Embryophyta</taxon>
        <taxon>Tracheophyta</taxon>
        <taxon>Spermatophyta</taxon>
        <taxon>Magnoliopsida</taxon>
        <taxon>eudicotyledons</taxon>
        <taxon>Gunneridae</taxon>
        <taxon>Pentapetalae</taxon>
        <taxon>rosids</taxon>
        <taxon>fabids</taxon>
        <taxon>Fabales</taxon>
        <taxon>Fabaceae</taxon>
        <taxon>Papilionoideae</taxon>
        <taxon>50 kb inversion clade</taxon>
        <taxon>dalbergioids sensu lato</taxon>
        <taxon>Dalbergieae</taxon>
        <taxon>Pterocarpus clade</taxon>
        <taxon>Stylosanthes</taxon>
    </lineage>
</organism>
<keyword evidence="2" id="KW-0812">Transmembrane</keyword>
<dbReference type="Gene3D" id="3.80.10.10">
    <property type="entry name" value="Ribonuclease Inhibitor"/>
    <property type="match status" value="5"/>
</dbReference>
<evidence type="ECO:0000313" key="7">
    <source>
        <dbReference type="EMBL" id="MED6203960.1"/>
    </source>
</evidence>
<gene>
    <name evidence="7" type="ORF">PIB30_004546</name>
</gene>
<keyword evidence="3" id="KW-0677">Repeat</keyword>
<dbReference type="Pfam" id="PF08263">
    <property type="entry name" value="LRRNT_2"/>
    <property type="match status" value="1"/>
</dbReference>
<feature type="domain" description="Leucine-rich repeat-containing N-terminal plant-type" evidence="6">
    <location>
        <begin position="2"/>
        <end position="18"/>
    </location>
</feature>
<dbReference type="PANTHER" id="PTHR48064:SF6">
    <property type="entry name" value="RECEPTOR-LIKE PROTEIN KINASE 2"/>
    <property type="match status" value="1"/>
</dbReference>
<accession>A0ABU6Y3W3</accession>
<evidence type="ECO:0000313" key="8">
    <source>
        <dbReference type="Proteomes" id="UP001341840"/>
    </source>
</evidence>
<dbReference type="Pfam" id="PF00560">
    <property type="entry name" value="LRR_1"/>
    <property type="match status" value="3"/>
</dbReference>
<dbReference type="EMBL" id="JASCZI010241664">
    <property type="protein sequence ID" value="MED6203960.1"/>
    <property type="molecule type" value="Genomic_DNA"/>
</dbReference>
<dbReference type="InterPro" id="IPR003591">
    <property type="entry name" value="Leu-rich_rpt_typical-subtyp"/>
</dbReference>
<dbReference type="SUPFAM" id="SSF52058">
    <property type="entry name" value="L domain-like"/>
    <property type="match status" value="2"/>
</dbReference>
<evidence type="ECO:0000256" key="4">
    <source>
        <dbReference type="ARBA" id="ARBA00022989"/>
    </source>
</evidence>
<comment type="caution">
    <text evidence="7">The sequence shown here is derived from an EMBL/GenBank/DDBJ whole genome shotgun (WGS) entry which is preliminary data.</text>
</comment>
<keyword evidence="1" id="KW-0433">Leucine-rich repeat</keyword>
<reference evidence="7 8" key="1">
    <citation type="journal article" date="2023" name="Plants (Basel)">
        <title>Bridging the Gap: Combining Genomics and Transcriptomics Approaches to Understand Stylosanthes scabra, an Orphan Legume from the Brazilian Caatinga.</title>
        <authorList>
            <person name="Ferreira-Neto J.R.C."/>
            <person name="da Silva M.D."/>
            <person name="Binneck E."/>
            <person name="de Melo N.F."/>
            <person name="da Silva R.H."/>
            <person name="de Melo A.L.T.M."/>
            <person name="Pandolfi V."/>
            <person name="Bustamante F.O."/>
            <person name="Brasileiro-Vidal A.C."/>
            <person name="Benko-Iseppon A.M."/>
        </authorList>
    </citation>
    <scope>NUCLEOTIDE SEQUENCE [LARGE SCALE GENOMIC DNA]</scope>
    <source>
        <tissue evidence="7">Leaves</tissue>
    </source>
</reference>
<evidence type="ECO:0000256" key="5">
    <source>
        <dbReference type="ARBA" id="ARBA00023136"/>
    </source>
</evidence>
<evidence type="ECO:0000256" key="3">
    <source>
        <dbReference type="ARBA" id="ARBA00022737"/>
    </source>
</evidence>
<dbReference type="InterPro" id="IPR013210">
    <property type="entry name" value="LRR_N_plant-typ"/>
</dbReference>
<sequence>MRTWENGTDCCSWMGVTCHSLSGYVIGLDLSCSALVGRIHPNSTLFHLTHLQTLNLAFSSFHRSQLPHHHFGGLVSLTHLNLSRCDFKGDIPSQISHLSKLQSLDLSNNYYELKWKETTWKRLLQNATALHEIALDDTDMSSISITTLSNSSFSSSLVTTLSFGDTGISGHLTSHIFCSPNLQKLDLGGNDGIQIHVDLKLNCSASLLTILDLSSCVIKGPALLSFFNLTYLTSLILAGNQLNGSIPSSLSKLQHLTHLDLSSNALTGLIPSSLSNLHHLVYLDISYNNLSGQIPNVFDRLTNLQILFFRDNVFHGKLPSSLFTLTQITHLICSSNQIEGTLPDKAAFSNITYLILDGNLLDGTIPRWALSFKSLRYLDLSNNRFTGHLSSEITSYSLKYLYLCDNNLQGKFPESVFHLVNLTDLCLSSENWTNTINFPLFSKLQKLRYLSLSGCSSLLLESETSVNYTFPTFASTTITFQQYHWLVKVLGNIFEIVFS</sequence>
<evidence type="ECO:0000256" key="1">
    <source>
        <dbReference type="ARBA" id="ARBA00022614"/>
    </source>
</evidence>
<keyword evidence="5" id="KW-0472">Membrane</keyword>
<protein>
    <recommendedName>
        <fullName evidence="6">Leucine-rich repeat-containing N-terminal plant-type domain-containing protein</fullName>
    </recommendedName>
</protein>
<dbReference type="PANTHER" id="PTHR48064">
    <property type="entry name" value="OS01G0750400 PROTEIN"/>
    <property type="match status" value="1"/>
</dbReference>
<evidence type="ECO:0000259" key="6">
    <source>
        <dbReference type="Pfam" id="PF08263"/>
    </source>
</evidence>
<dbReference type="PRINTS" id="PR00019">
    <property type="entry name" value="LEURICHRPT"/>
</dbReference>